<sequence>MKAIVLAGGQSSRMGQDKALMKLGGKTVIEHVIDNLAKVFDEVYISVNHSNYPNSKGIIKDIITLKGPMGGIRSALEHCGEDIFVCSCDMPFFSPELIESILQKKEENRINVAQYKEKVYPVVGIYPFSILDALTRSIENENLKMMYFLELQNANYIQFGGDFENQFLNINTPECFKNAEILINQLRK</sequence>
<dbReference type="PANTHER" id="PTHR19136">
    <property type="entry name" value="MOLYBDENUM COFACTOR GUANYLYLTRANSFERASE"/>
    <property type="match status" value="1"/>
</dbReference>
<feature type="binding site" evidence="8">
    <location>
        <position position="89"/>
    </location>
    <ligand>
        <name>GTP</name>
        <dbReference type="ChEBI" id="CHEBI:37565"/>
    </ligand>
</feature>
<dbReference type="GO" id="GO:0005525">
    <property type="term" value="F:GTP binding"/>
    <property type="evidence" value="ECO:0007669"/>
    <property type="project" value="UniProtKB-UniRule"/>
</dbReference>
<organism evidence="10 11">
    <name type="scientific">Chryseobacterium sediminis</name>
    <dbReference type="NCBI Taxonomy" id="1679494"/>
    <lineage>
        <taxon>Bacteria</taxon>
        <taxon>Pseudomonadati</taxon>
        <taxon>Bacteroidota</taxon>
        <taxon>Flavobacteriia</taxon>
        <taxon>Flavobacteriales</taxon>
        <taxon>Weeksellaceae</taxon>
        <taxon>Chryseobacterium group</taxon>
        <taxon>Chryseobacterium</taxon>
    </lineage>
</organism>
<evidence type="ECO:0000256" key="2">
    <source>
        <dbReference type="ARBA" id="ARBA00022679"/>
    </source>
</evidence>
<comment type="caution">
    <text evidence="8">Lacks conserved residue(s) required for the propagation of feature annotation.</text>
</comment>
<keyword evidence="10" id="KW-0548">Nucleotidyltransferase</keyword>
<evidence type="ECO:0000256" key="1">
    <source>
        <dbReference type="ARBA" id="ARBA00022490"/>
    </source>
</evidence>
<accession>A0A5B2UBU8</accession>
<evidence type="ECO:0000259" key="9">
    <source>
        <dbReference type="Pfam" id="PF12804"/>
    </source>
</evidence>
<dbReference type="Pfam" id="PF12804">
    <property type="entry name" value="NTP_transf_3"/>
    <property type="match status" value="1"/>
</dbReference>
<comment type="similarity">
    <text evidence="8">Belongs to the MobA family.</text>
</comment>
<keyword evidence="6 8" id="KW-0342">GTP-binding</keyword>
<evidence type="ECO:0000256" key="7">
    <source>
        <dbReference type="ARBA" id="ARBA00023150"/>
    </source>
</evidence>
<feature type="binding site" evidence="8">
    <location>
        <position position="18"/>
    </location>
    <ligand>
        <name>GTP</name>
        <dbReference type="ChEBI" id="CHEBI:37565"/>
    </ligand>
</feature>
<keyword evidence="2 8" id="KW-0808">Transferase</keyword>
<dbReference type="EMBL" id="VUNZ01000001">
    <property type="protein sequence ID" value="KAA2223838.1"/>
    <property type="molecule type" value="Genomic_DNA"/>
</dbReference>
<evidence type="ECO:0000256" key="4">
    <source>
        <dbReference type="ARBA" id="ARBA00022741"/>
    </source>
</evidence>
<dbReference type="InterPro" id="IPR025877">
    <property type="entry name" value="MobA-like_NTP_Trfase"/>
</dbReference>
<dbReference type="PANTHER" id="PTHR19136:SF81">
    <property type="entry name" value="MOLYBDENUM COFACTOR GUANYLYLTRANSFERASE"/>
    <property type="match status" value="1"/>
</dbReference>
<dbReference type="GO" id="GO:0061603">
    <property type="term" value="F:molybdenum cofactor guanylyltransferase activity"/>
    <property type="evidence" value="ECO:0007669"/>
    <property type="project" value="UniProtKB-EC"/>
</dbReference>
<dbReference type="EC" id="2.7.7.77" evidence="8"/>
<protein>
    <recommendedName>
        <fullName evidence="8">Probable molybdenum cofactor guanylyltransferase</fullName>
        <shortName evidence="8">MoCo guanylyltransferase</shortName>
        <ecNumber evidence="8">2.7.7.77</ecNumber>
    </recommendedName>
    <alternativeName>
        <fullName evidence="8">GTP:molybdopterin guanylyltransferase</fullName>
    </alternativeName>
    <alternativeName>
        <fullName evidence="8">Mo-MPT guanylyltransferase</fullName>
    </alternativeName>
    <alternativeName>
        <fullName evidence="8">Molybdopterin guanylyltransferase</fullName>
    </alternativeName>
    <alternativeName>
        <fullName evidence="8">Molybdopterin-guanine dinucleotide synthase</fullName>
        <shortName evidence="8">MGD synthase</shortName>
    </alternativeName>
</protein>
<feature type="binding site" evidence="8">
    <location>
        <begin position="6"/>
        <end position="8"/>
    </location>
    <ligand>
        <name>GTP</name>
        <dbReference type="ChEBI" id="CHEBI:37565"/>
    </ligand>
</feature>
<comment type="caution">
    <text evidence="10">The sequence shown here is derived from an EMBL/GenBank/DDBJ whole genome shotgun (WGS) entry which is preliminary data.</text>
</comment>
<evidence type="ECO:0000256" key="8">
    <source>
        <dbReference type="HAMAP-Rule" id="MF_00316"/>
    </source>
</evidence>
<comment type="subcellular location">
    <subcellularLocation>
        <location evidence="8">Cytoplasm</location>
    </subcellularLocation>
</comment>
<dbReference type="Proteomes" id="UP000323082">
    <property type="component" value="Unassembled WGS sequence"/>
</dbReference>
<dbReference type="AlphaFoldDB" id="A0A5B2UBU8"/>
<dbReference type="HAMAP" id="MF_00316">
    <property type="entry name" value="MobA"/>
    <property type="match status" value="1"/>
</dbReference>
<comment type="function">
    <text evidence="8">Transfers a GMP moiety from GTP to Mo-molybdopterin (Mo-MPT) cofactor (Moco or molybdenum cofactor) to form Mo-molybdopterin guanine dinucleotide (Mo-MGD) cofactor.</text>
</comment>
<evidence type="ECO:0000313" key="11">
    <source>
        <dbReference type="Proteomes" id="UP000323082"/>
    </source>
</evidence>
<evidence type="ECO:0000256" key="3">
    <source>
        <dbReference type="ARBA" id="ARBA00022723"/>
    </source>
</evidence>
<evidence type="ECO:0000313" key="10">
    <source>
        <dbReference type="EMBL" id="KAA2223838.1"/>
    </source>
</evidence>
<dbReference type="GO" id="GO:0006777">
    <property type="term" value="P:Mo-molybdopterin cofactor biosynthetic process"/>
    <property type="evidence" value="ECO:0007669"/>
    <property type="project" value="UniProtKB-KW"/>
</dbReference>
<proteinExistence type="inferred from homology"/>
<keyword evidence="4 8" id="KW-0547">Nucleotide-binding</keyword>
<dbReference type="InterPro" id="IPR013482">
    <property type="entry name" value="Molybde_CF_guanTrfase"/>
</dbReference>
<comment type="catalytic activity">
    <reaction evidence="8">
        <text>Mo-molybdopterin + GTP + H(+) = Mo-molybdopterin guanine dinucleotide + diphosphate</text>
        <dbReference type="Rhea" id="RHEA:34243"/>
        <dbReference type="ChEBI" id="CHEBI:15378"/>
        <dbReference type="ChEBI" id="CHEBI:33019"/>
        <dbReference type="ChEBI" id="CHEBI:37565"/>
        <dbReference type="ChEBI" id="CHEBI:71302"/>
        <dbReference type="ChEBI" id="CHEBI:71310"/>
        <dbReference type="EC" id="2.7.7.77"/>
    </reaction>
</comment>
<dbReference type="SUPFAM" id="SSF53448">
    <property type="entry name" value="Nucleotide-diphospho-sugar transferases"/>
    <property type="match status" value="1"/>
</dbReference>
<feature type="binding site" evidence="8">
    <location>
        <position position="89"/>
    </location>
    <ligand>
        <name>Mg(2+)</name>
        <dbReference type="ChEBI" id="CHEBI:18420"/>
    </ligand>
</feature>
<reference evidence="10 11" key="1">
    <citation type="journal article" date="2015" name="Int. J. Syst. Evol. Microbiol.">
        <title>Chryseobacterium sediminis sp. nov., isolated from a river sediment.</title>
        <authorList>
            <person name="Kampfer P."/>
            <person name="Busse H.J."/>
            <person name="McInroy J.A."/>
            <person name="Glaeser S.P."/>
        </authorList>
    </citation>
    <scope>NUCLEOTIDE SEQUENCE [LARGE SCALE GENOMIC DNA]</scope>
    <source>
        <strain evidence="10 11">IMT-174</strain>
    </source>
</reference>
<evidence type="ECO:0000256" key="5">
    <source>
        <dbReference type="ARBA" id="ARBA00022842"/>
    </source>
</evidence>
<dbReference type="RefSeq" id="WP_149832744.1">
    <property type="nucleotide sequence ID" value="NZ_VUNZ01000001.1"/>
</dbReference>
<keyword evidence="1 8" id="KW-0963">Cytoplasm</keyword>
<gene>
    <name evidence="8" type="primary">mobA</name>
    <name evidence="10" type="ORF">FW780_06485</name>
</gene>
<dbReference type="CDD" id="cd02503">
    <property type="entry name" value="MobA"/>
    <property type="match status" value="1"/>
</dbReference>
<comment type="cofactor">
    <cofactor evidence="8">
        <name>Mg(2+)</name>
        <dbReference type="ChEBI" id="CHEBI:18420"/>
    </cofactor>
</comment>
<name>A0A5B2UBU8_9FLAO</name>
<feature type="domain" description="MobA-like NTP transferase" evidence="9">
    <location>
        <begin position="3"/>
        <end position="146"/>
    </location>
</feature>
<evidence type="ECO:0000256" key="6">
    <source>
        <dbReference type="ARBA" id="ARBA00023134"/>
    </source>
</evidence>
<dbReference type="OrthoDB" id="9788394at2"/>
<keyword evidence="7 8" id="KW-0501">Molybdenum cofactor biosynthesis</keyword>
<dbReference type="GO" id="GO:0046872">
    <property type="term" value="F:metal ion binding"/>
    <property type="evidence" value="ECO:0007669"/>
    <property type="project" value="UniProtKB-KW"/>
</dbReference>
<dbReference type="InterPro" id="IPR029044">
    <property type="entry name" value="Nucleotide-diphossugar_trans"/>
</dbReference>
<keyword evidence="3 8" id="KW-0479">Metal-binding</keyword>
<keyword evidence="5 8" id="KW-0460">Magnesium</keyword>
<feature type="binding site" evidence="8">
    <location>
        <position position="61"/>
    </location>
    <ligand>
        <name>GTP</name>
        <dbReference type="ChEBI" id="CHEBI:37565"/>
    </ligand>
</feature>
<comment type="domain">
    <text evidence="8">The N-terminal domain determines nucleotide recognition and specific binding, while the C-terminal domain determines the specific binding to the target protein.</text>
</comment>
<dbReference type="GO" id="GO:0005737">
    <property type="term" value="C:cytoplasm"/>
    <property type="evidence" value="ECO:0007669"/>
    <property type="project" value="UniProtKB-SubCell"/>
</dbReference>
<dbReference type="Gene3D" id="3.90.550.10">
    <property type="entry name" value="Spore Coat Polysaccharide Biosynthesis Protein SpsA, Chain A"/>
    <property type="match status" value="1"/>
</dbReference>